<feature type="compositionally biased region" description="Low complexity" evidence="2">
    <location>
        <begin position="394"/>
        <end position="403"/>
    </location>
</feature>
<dbReference type="OrthoDB" id="2593174at2759"/>
<keyword evidence="1" id="KW-0175">Coiled coil</keyword>
<dbReference type="STRING" id="1305764.R9PKR1"/>
<evidence type="ECO:0000313" key="4">
    <source>
        <dbReference type="Proteomes" id="UP000014071"/>
    </source>
</evidence>
<feature type="compositionally biased region" description="Polar residues" evidence="2">
    <location>
        <begin position="1044"/>
        <end position="1054"/>
    </location>
</feature>
<reference evidence="4" key="1">
    <citation type="journal article" date="2013" name="Genome Announc.">
        <title>Draft genome sequence of the basidiomycetous yeast-like fungus Pseudozyma hubeiensis SY62, which produces an abundant amount of the biosurfactant mannosylerythritol lipids.</title>
        <authorList>
            <person name="Konishi M."/>
            <person name="Hatada Y."/>
            <person name="Horiuchi J."/>
        </authorList>
    </citation>
    <scope>NUCLEOTIDE SEQUENCE [LARGE SCALE GENOMIC DNA]</scope>
    <source>
        <strain evidence="4">SY62</strain>
    </source>
</reference>
<gene>
    <name evidence="3" type="ORF">PHSY_006299</name>
</gene>
<name>R9PKR1_PSEHS</name>
<feature type="compositionally biased region" description="Low complexity" evidence="2">
    <location>
        <begin position="80"/>
        <end position="94"/>
    </location>
</feature>
<evidence type="ECO:0000256" key="1">
    <source>
        <dbReference type="SAM" id="Coils"/>
    </source>
</evidence>
<dbReference type="HOGENOM" id="CLU_269063_0_0_1"/>
<dbReference type="RefSeq" id="XP_012192292.1">
    <property type="nucleotide sequence ID" value="XM_012336902.1"/>
</dbReference>
<feature type="compositionally biased region" description="Polar residues" evidence="2">
    <location>
        <begin position="568"/>
        <end position="581"/>
    </location>
</feature>
<feature type="region of interest" description="Disordered" evidence="2">
    <location>
        <begin position="319"/>
        <end position="419"/>
    </location>
</feature>
<protein>
    <submittedName>
        <fullName evidence="3">Uncharacterized protein</fullName>
    </submittedName>
</protein>
<dbReference type="Proteomes" id="UP000014071">
    <property type="component" value="Unassembled WGS sequence"/>
</dbReference>
<feature type="compositionally biased region" description="Low complexity" evidence="2">
    <location>
        <begin position="144"/>
        <end position="164"/>
    </location>
</feature>
<dbReference type="SUPFAM" id="SSF57997">
    <property type="entry name" value="Tropomyosin"/>
    <property type="match status" value="1"/>
</dbReference>
<feature type="region of interest" description="Disordered" evidence="2">
    <location>
        <begin position="141"/>
        <end position="262"/>
    </location>
</feature>
<feature type="region of interest" description="Disordered" evidence="2">
    <location>
        <begin position="945"/>
        <end position="966"/>
    </location>
</feature>
<evidence type="ECO:0000256" key="2">
    <source>
        <dbReference type="SAM" id="MobiDB-lite"/>
    </source>
</evidence>
<feature type="compositionally biased region" description="Low complexity" evidence="2">
    <location>
        <begin position="609"/>
        <end position="620"/>
    </location>
</feature>
<dbReference type="GeneID" id="24111571"/>
<feature type="compositionally biased region" description="Low complexity" evidence="2">
    <location>
        <begin position="552"/>
        <end position="563"/>
    </location>
</feature>
<feature type="coiled-coil region" evidence="1">
    <location>
        <begin position="1062"/>
        <end position="1089"/>
    </location>
</feature>
<dbReference type="eggNOG" id="ENOG502T7EN">
    <property type="taxonomic scope" value="Eukaryota"/>
</dbReference>
<feature type="region of interest" description="Disordered" evidence="2">
    <location>
        <begin position="492"/>
        <end position="666"/>
    </location>
</feature>
<feature type="region of interest" description="Disordered" evidence="2">
    <location>
        <begin position="432"/>
        <end position="480"/>
    </location>
</feature>
<feature type="coiled-coil region" evidence="1">
    <location>
        <begin position="710"/>
        <end position="761"/>
    </location>
</feature>
<accession>R9PKR1</accession>
<feature type="compositionally biased region" description="Low complexity" evidence="2">
    <location>
        <begin position="516"/>
        <end position="528"/>
    </location>
</feature>
<organism evidence="3 4">
    <name type="scientific">Pseudozyma hubeiensis (strain SY62)</name>
    <name type="common">Yeast</name>
    <dbReference type="NCBI Taxonomy" id="1305764"/>
    <lineage>
        <taxon>Eukaryota</taxon>
        <taxon>Fungi</taxon>
        <taxon>Dikarya</taxon>
        <taxon>Basidiomycota</taxon>
        <taxon>Ustilaginomycotina</taxon>
        <taxon>Ustilaginomycetes</taxon>
        <taxon>Ustilaginales</taxon>
        <taxon>Ustilaginaceae</taxon>
        <taxon>Pseudozyma</taxon>
    </lineage>
</organism>
<dbReference type="AlphaFoldDB" id="R9PKR1"/>
<keyword evidence="4" id="KW-1185">Reference proteome</keyword>
<evidence type="ECO:0000313" key="3">
    <source>
        <dbReference type="EMBL" id="GAC98705.1"/>
    </source>
</evidence>
<feature type="compositionally biased region" description="Low complexity" evidence="2">
    <location>
        <begin position="196"/>
        <end position="210"/>
    </location>
</feature>
<feature type="compositionally biased region" description="Polar residues" evidence="2">
    <location>
        <begin position="627"/>
        <end position="637"/>
    </location>
</feature>
<feature type="compositionally biased region" description="Low complexity" evidence="2">
    <location>
        <begin position="461"/>
        <end position="479"/>
    </location>
</feature>
<feature type="region of interest" description="Disordered" evidence="2">
    <location>
        <begin position="1040"/>
        <end position="1060"/>
    </location>
</feature>
<proteinExistence type="predicted"/>
<dbReference type="EMBL" id="DF238821">
    <property type="protein sequence ID" value="GAC98705.1"/>
    <property type="molecule type" value="Genomic_DNA"/>
</dbReference>
<sequence length="1211" mass="130055">MMDASLPADQSGLSDLSAASIEDIEPHLAPQSPSDGFDAAPATPMQNSPPALIPMHLNATPGPSRLRTELNDNSRAAWTPSPEAEASRSKSSSRSIHRASPRSSGRGNESMGSSLGTFDFSNASFSESFLRQAGAHMLAGLDEAPLPSAPSSASSPRYRHSSSPTVTAKPIRPVDPRTPFTGKSLRTRMAEAGMLDSPASSDGSSPASSPTARVLPDSYTRTLTVHHEEDEGDSSQLPLDSPHDDHVSSSNSPVVDKLESDVSPLNHDKLTVMDSFGLSEHHEWQEGLSIVPEESYIEDASQLPSSPFGRRISHTSADLDEASRHSISELPPTTDAPEFFPSKASLSDAAENGAELSAGVSSPKRLKQGDRSAYSPDEPARDLETQAGDRINYPVRARAASPAATPPSAPRAPNTPRSFARLRVGTPVRSSPLSRVVNFSPSSAGSTPSQWQSPASQRSVAEAIGSSSGPSAGGSNVASPMNHIQLEAGDHQLFPQTPGSTKSAQQVTSTPSQQWSPATSASFATPASQRPLPQSTPVTPANFRAAVDHHASTSASAFASPAAEFGTPQWTPSPGPSSAESHQPETVDEAAQPDISIKTSLEVEEEESASSSACSSASAASERKQSGDVSTASQPESKASPRSGKKSHKLDTSLASTKDSDSPSVARFSRMQLSRASPPIILLNELESVPELGIVAKAFDSLSHLSDSRVSRLLAQLSAATAKIEELENALDAKEGEAVELQDVRVTLSQLSMQYEELVAETDAKDVAVAEMVKQLQVELKEGGRGRERELGRQLEEERRLREVDRRDYEVRIQGLLNPANSSSVPSDYAVDQAASTGDAKLSTAVEQAKEQLRLTLEKDFDIRRAMEQRELLAKVERLERELASAPSPTDVDGYAEQQRQIDQLTTDLDRRFEELEDLRSELDAVASARDSAEERVAMLEEELESARISQRGNSHSHDSKSEDELVEELEALQTALAERDAQISNLEETLSLTTSRLTTVTTERDALSHQNTVLSQTSTDSAERIQRLESHILTLESELRVRTPSSKSTSTNTESASPERLLRLERELSNLQLELVKATKANEALQEDNVNFSIALSAKQLELGMVKRNARFALKDAANANVGVEKSVGLPRSKAVAVVFPTVPKGEVQERKGGRAGYKENVVPRREEVVNTARAHARQMLEQRRGTGVGGGEGRVEGGYAARRRQMIAA</sequence>
<feature type="region of interest" description="Disordered" evidence="2">
    <location>
        <begin position="1"/>
        <end position="118"/>
    </location>
</feature>
<feature type="compositionally biased region" description="Polar residues" evidence="2">
    <location>
        <begin position="432"/>
        <end position="459"/>
    </location>
</feature>
<feature type="compositionally biased region" description="Polar residues" evidence="2">
    <location>
        <begin position="494"/>
        <end position="515"/>
    </location>
</feature>
<feature type="compositionally biased region" description="Polar residues" evidence="2">
    <location>
        <begin position="105"/>
        <end position="118"/>
    </location>
</feature>